<dbReference type="EMBL" id="CP089983">
    <property type="protein sequence ID" value="WXB04980.1"/>
    <property type="molecule type" value="Genomic_DNA"/>
</dbReference>
<evidence type="ECO:0000313" key="5">
    <source>
        <dbReference type="Proteomes" id="UP001374803"/>
    </source>
</evidence>
<feature type="region of interest" description="Disordered" evidence="2">
    <location>
        <begin position="91"/>
        <end position="113"/>
    </location>
</feature>
<dbReference type="PROSITE" id="PS51257">
    <property type="entry name" value="PROKAR_LIPOPROTEIN"/>
    <property type="match status" value="1"/>
</dbReference>
<name>A0ABZ2L708_9BACT</name>
<evidence type="ECO:0000313" key="4">
    <source>
        <dbReference type="EMBL" id="WXB04980.1"/>
    </source>
</evidence>
<dbReference type="PANTHER" id="PTHR31956:SF1">
    <property type="entry name" value="NON-SPECIFIC PHOSPHOLIPASE C1"/>
    <property type="match status" value="1"/>
</dbReference>
<feature type="compositionally biased region" description="Polar residues" evidence="2">
    <location>
        <begin position="101"/>
        <end position="113"/>
    </location>
</feature>
<keyword evidence="1" id="KW-0378">Hydrolase</keyword>
<gene>
    <name evidence="4" type="ORF">LVJ94_49820</name>
</gene>
<sequence length="473" mass="50221">MKRSTWILYGVFASLPLGASGGCSSSDEDVDDAPPSAIESDSQSDATPPSDSPIEAAPPPLSSLGHIVVIFMENHSFDNLYGSYPGAEGLSSGSAKIPQLDPSSGNPYSTLPQTDSNIPTNLPNEPFDITNHAPLHQATKDLTHRYYQEIAQINAGAMNLFVANNSSKGLALGYYPTDSLPVVQLIRTMSGNVTVCDHFFHGAFGGSFLNHQWLIAAATPYWEDCPADKRAVIDSSGKVTKDGTCTPDGYAVNTTVPTNAPTSSGGTKLPVLTGTTIGDQLTGAGIDWAWYSAGWNDAAGGNPPSGFTFHHQPFVYYAPYAGGQPGRAHLKDEADFLAAAKNGSLPPVSFVKPLGGVNEHPGANLQKGQEKAVELIKAVVDGPNWDDAAVIVTYDENGGYWDHVAPPTKDKWGPGTRIPAIVFSKHARGGVDKTVYDTTSILRLIGKRWGLKPLNERVAGQNDLSSHAMIFTD</sequence>
<dbReference type="Gene3D" id="3.40.720.10">
    <property type="entry name" value="Alkaline Phosphatase, subunit A"/>
    <property type="match status" value="2"/>
</dbReference>
<proteinExistence type="predicted"/>
<keyword evidence="5" id="KW-1185">Reference proteome</keyword>
<organism evidence="4 5">
    <name type="scientific">Pendulispora rubella</name>
    <dbReference type="NCBI Taxonomy" id="2741070"/>
    <lineage>
        <taxon>Bacteria</taxon>
        <taxon>Pseudomonadati</taxon>
        <taxon>Myxococcota</taxon>
        <taxon>Myxococcia</taxon>
        <taxon>Myxococcales</taxon>
        <taxon>Sorangiineae</taxon>
        <taxon>Pendulisporaceae</taxon>
        <taxon>Pendulispora</taxon>
    </lineage>
</organism>
<feature type="compositionally biased region" description="Polar residues" evidence="2">
    <location>
        <begin position="39"/>
        <end position="49"/>
    </location>
</feature>
<keyword evidence="3" id="KW-0732">Signal</keyword>
<feature type="region of interest" description="Disordered" evidence="2">
    <location>
        <begin position="16"/>
        <end position="58"/>
    </location>
</feature>
<protein>
    <submittedName>
        <fullName evidence="4">Alkaline phosphatase family protein</fullName>
    </submittedName>
</protein>
<evidence type="ECO:0000256" key="1">
    <source>
        <dbReference type="ARBA" id="ARBA00022801"/>
    </source>
</evidence>
<evidence type="ECO:0000256" key="3">
    <source>
        <dbReference type="SAM" id="SignalP"/>
    </source>
</evidence>
<dbReference type="InterPro" id="IPR017850">
    <property type="entry name" value="Alkaline_phosphatase_core_sf"/>
</dbReference>
<dbReference type="Proteomes" id="UP001374803">
    <property type="component" value="Chromosome"/>
</dbReference>
<reference evidence="4" key="1">
    <citation type="submission" date="2021-12" db="EMBL/GenBank/DDBJ databases">
        <title>Discovery of the Pendulisporaceae a myxobacterial family with distinct sporulation behavior and unique specialized metabolism.</title>
        <authorList>
            <person name="Garcia R."/>
            <person name="Popoff A."/>
            <person name="Bader C.D."/>
            <person name="Loehr J."/>
            <person name="Walesch S."/>
            <person name="Walt C."/>
            <person name="Boldt J."/>
            <person name="Bunk B."/>
            <person name="Haeckl F.J.F.P.J."/>
            <person name="Gunesch A.P."/>
            <person name="Birkelbach J."/>
            <person name="Nuebel U."/>
            <person name="Pietschmann T."/>
            <person name="Bach T."/>
            <person name="Mueller R."/>
        </authorList>
    </citation>
    <scope>NUCLEOTIDE SEQUENCE</scope>
    <source>
        <strain evidence="4">MSr11367</strain>
    </source>
</reference>
<accession>A0ABZ2L708</accession>
<dbReference type="CDD" id="cd16013">
    <property type="entry name" value="AcpA"/>
    <property type="match status" value="1"/>
</dbReference>
<feature type="chain" id="PRO_5045977858" evidence="3">
    <location>
        <begin position="20"/>
        <end position="473"/>
    </location>
</feature>
<evidence type="ECO:0000256" key="2">
    <source>
        <dbReference type="SAM" id="MobiDB-lite"/>
    </source>
</evidence>
<dbReference type="PANTHER" id="PTHR31956">
    <property type="entry name" value="NON-SPECIFIC PHOSPHOLIPASE C4-RELATED"/>
    <property type="match status" value="1"/>
</dbReference>
<dbReference type="RefSeq" id="WP_394834623.1">
    <property type="nucleotide sequence ID" value="NZ_CP089929.1"/>
</dbReference>
<dbReference type="InterPro" id="IPR007312">
    <property type="entry name" value="Phosphoesterase"/>
</dbReference>
<feature type="signal peptide" evidence="3">
    <location>
        <begin position="1"/>
        <end position="19"/>
    </location>
</feature>
<dbReference type="Pfam" id="PF04185">
    <property type="entry name" value="Phosphoesterase"/>
    <property type="match status" value="1"/>
</dbReference>